<dbReference type="OrthoDB" id="6186080at2759"/>
<keyword evidence="2" id="KW-1185">Reference proteome</keyword>
<comment type="caution">
    <text evidence="1">The sequence shown here is derived from an EMBL/GenBank/DDBJ whole genome shotgun (WGS) entry which is preliminary data.</text>
</comment>
<evidence type="ECO:0000313" key="1">
    <source>
        <dbReference type="EMBL" id="CAG2252407.1"/>
    </source>
</evidence>
<accession>A0A8S3VFN6</accession>
<organism evidence="1 2">
    <name type="scientific">Mytilus edulis</name>
    <name type="common">Blue mussel</name>
    <dbReference type="NCBI Taxonomy" id="6550"/>
    <lineage>
        <taxon>Eukaryota</taxon>
        <taxon>Metazoa</taxon>
        <taxon>Spiralia</taxon>
        <taxon>Lophotrochozoa</taxon>
        <taxon>Mollusca</taxon>
        <taxon>Bivalvia</taxon>
        <taxon>Autobranchia</taxon>
        <taxon>Pteriomorphia</taxon>
        <taxon>Mytilida</taxon>
        <taxon>Mytiloidea</taxon>
        <taxon>Mytilidae</taxon>
        <taxon>Mytilinae</taxon>
        <taxon>Mytilus</taxon>
    </lineage>
</organism>
<sequence length="179" mass="20982">MRLHYRHRRGDVEVVWNDGRTTSHPILELKYDDGDAICYYHDNLPILGKCSNLKSKIQVDIWRNIQQERKLTFKPSLYLIFSDHPEVDAKDEKDENDDKASLMGEVIEFAKRTKLPCHVVGQKVLFHSGSTYSAFIHYNTGKDTVKKLVNRGFRRFGRGDVCLIDEDEINYFIRMAERM</sequence>
<name>A0A8S3VFN6_MYTED</name>
<dbReference type="Proteomes" id="UP000683360">
    <property type="component" value="Unassembled WGS sequence"/>
</dbReference>
<reference evidence="1" key="1">
    <citation type="submission" date="2021-03" db="EMBL/GenBank/DDBJ databases">
        <authorList>
            <person name="Bekaert M."/>
        </authorList>
    </citation>
    <scope>NUCLEOTIDE SEQUENCE</scope>
</reference>
<protein>
    <submittedName>
        <fullName evidence="1">Uncharacterized protein</fullName>
    </submittedName>
</protein>
<dbReference type="EMBL" id="CAJPWZ010003119">
    <property type="protein sequence ID" value="CAG2252407.1"/>
    <property type="molecule type" value="Genomic_DNA"/>
</dbReference>
<dbReference type="AlphaFoldDB" id="A0A8S3VFN6"/>
<evidence type="ECO:0000313" key="2">
    <source>
        <dbReference type="Proteomes" id="UP000683360"/>
    </source>
</evidence>
<gene>
    <name evidence="1" type="ORF">MEDL_63998</name>
</gene>
<proteinExistence type="predicted"/>